<dbReference type="InterPro" id="IPR000683">
    <property type="entry name" value="Gfo/Idh/MocA-like_OxRdtase_N"/>
</dbReference>
<dbReference type="SUPFAM" id="SSF51735">
    <property type="entry name" value="NAD(P)-binding Rossmann-fold domains"/>
    <property type="match status" value="1"/>
</dbReference>
<dbReference type="AlphaFoldDB" id="A0A1M6FFU7"/>
<dbReference type="RefSeq" id="WP_175552486.1">
    <property type="nucleotide sequence ID" value="NZ_FQZE01000008.1"/>
</dbReference>
<dbReference type="SUPFAM" id="SSF55347">
    <property type="entry name" value="Glyceraldehyde-3-phosphate dehydrogenase-like, C-terminal domain"/>
    <property type="match status" value="1"/>
</dbReference>
<dbReference type="PANTHER" id="PTHR43818">
    <property type="entry name" value="BCDNA.GH03377"/>
    <property type="match status" value="1"/>
</dbReference>
<proteinExistence type="predicted"/>
<dbReference type="EMBL" id="FQZE01000008">
    <property type="protein sequence ID" value="SHI96545.1"/>
    <property type="molecule type" value="Genomic_DNA"/>
</dbReference>
<sequence length="425" mass="46498">MKPMNRRNFVASTTAISALTILKPSTVFGSRANSTIRLGIIGCGNRGTAVISSMVRNANAQIVAMADLFNYQLEKAKPVFDKLNTDNGGVAINESQIYKGPIAYMHLINDPNVDAVLISSPAYTHPDFLEAAVQAGKHAYCEKPVSPDVEGCRKVIRTGEKADGKVSVAIGFQIRHATPYVEMANRIRRGDIGEVANVQLYYISSLKKEPVQPVGDSMDEFMIRNHFYFRELSGGILLDQGIHMLDVCNWVLNEHPENAVGNGNRTGGADYGNTFSNYQAIYGYPANRNVSIHSTQIGPAFNDVCARFIGTKGIAEAHYSRGVFIEGENPWDSGVVKGEPTEEQRASGAFTSALYDSTSNKVKAFIESIELGNLINEAHSGANSTLSAILGRMSATAKEAKTWEEMYYSGQKFNLNLNMELFRNL</sequence>
<feature type="domain" description="GFO/IDH/MocA-like oxidoreductase" evidence="2">
    <location>
        <begin position="181"/>
        <end position="315"/>
    </location>
</feature>
<name>A0A1M6FFU7_9BACT</name>
<dbReference type="STRING" id="1168035.SAMN05444280_108153"/>
<evidence type="ECO:0000259" key="2">
    <source>
        <dbReference type="Pfam" id="PF22725"/>
    </source>
</evidence>
<dbReference type="Pfam" id="PF22725">
    <property type="entry name" value="GFO_IDH_MocA_C3"/>
    <property type="match status" value="1"/>
</dbReference>
<feature type="domain" description="Gfo/Idh/MocA-like oxidoreductase N-terminal" evidence="1">
    <location>
        <begin position="36"/>
        <end position="169"/>
    </location>
</feature>
<dbReference type="GO" id="GO:0000166">
    <property type="term" value="F:nucleotide binding"/>
    <property type="evidence" value="ECO:0007669"/>
    <property type="project" value="InterPro"/>
</dbReference>
<dbReference type="PANTHER" id="PTHR43818:SF5">
    <property type="entry name" value="OXIDOREDUCTASE FAMILY PROTEIN"/>
    <property type="match status" value="1"/>
</dbReference>
<dbReference type="Pfam" id="PF01408">
    <property type="entry name" value="GFO_IDH_MocA"/>
    <property type="match status" value="1"/>
</dbReference>
<gene>
    <name evidence="3" type="ORF">SAMN05444280_108153</name>
</gene>
<dbReference type="Proteomes" id="UP000184050">
    <property type="component" value="Unassembled WGS sequence"/>
</dbReference>
<dbReference type="InterPro" id="IPR036291">
    <property type="entry name" value="NAD(P)-bd_dom_sf"/>
</dbReference>
<keyword evidence="4" id="KW-1185">Reference proteome</keyword>
<evidence type="ECO:0000259" key="1">
    <source>
        <dbReference type="Pfam" id="PF01408"/>
    </source>
</evidence>
<protein>
    <submittedName>
        <fullName evidence="3">Predicted dehydrogenase</fullName>
    </submittedName>
</protein>
<dbReference type="InterPro" id="IPR055170">
    <property type="entry name" value="GFO_IDH_MocA-like_dom"/>
</dbReference>
<evidence type="ECO:0000313" key="3">
    <source>
        <dbReference type="EMBL" id="SHI96545.1"/>
    </source>
</evidence>
<dbReference type="InterPro" id="IPR050463">
    <property type="entry name" value="Gfo/Idh/MocA_oxidrdct_glycsds"/>
</dbReference>
<reference evidence="3 4" key="1">
    <citation type="submission" date="2016-11" db="EMBL/GenBank/DDBJ databases">
        <authorList>
            <person name="Jaros S."/>
            <person name="Januszkiewicz K."/>
            <person name="Wedrychowicz H."/>
        </authorList>
    </citation>
    <scope>NUCLEOTIDE SEQUENCE [LARGE SCALE GENOMIC DNA]</scope>
    <source>
        <strain evidence="3 4">DSM 27063</strain>
    </source>
</reference>
<evidence type="ECO:0000313" key="4">
    <source>
        <dbReference type="Proteomes" id="UP000184050"/>
    </source>
</evidence>
<accession>A0A1M6FFU7</accession>
<organism evidence="3 4">
    <name type="scientific">Tangfeifania diversioriginum</name>
    <dbReference type="NCBI Taxonomy" id="1168035"/>
    <lineage>
        <taxon>Bacteria</taxon>
        <taxon>Pseudomonadati</taxon>
        <taxon>Bacteroidota</taxon>
        <taxon>Bacteroidia</taxon>
        <taxon>Marinilabiliales</taxon>
        <taxon>Prolixibacteraceae</taxon>
        <taxon>Tangfeifania</taxon>
    </lineage>
</organism>
<dbReference type="Gene3D" id="3.40.50.720">
    <property type="entry name" value="NAD(P)-binding Rossmann-like Domain"/>
    <property type="match status" value="1"/>
</dbReference>
<dbReference type="Gene3D" id="3.30.360.10">
    <property type="entry name" value="Dihydrodipicolinate Reductase, domain 2"/>
    <property type="match status" value="1"/>
</dbReference>